<accession>A0ABT4H1R3</accession>
<evidence type="ECO:0000313" key="7">
    <source>
        <dbReference type="EMBL" id="MCY9762594.1"/>
    </source>
</evidence>
<dbReference type="InterPro" id="IPR029061">
    <property type="entry name" value="THDP-binding"/>
</dbReference>
<dbReference type="Pfam" id="PF02776">
    <property type="entry name" value="TPP_enzyme_N"/>
    <property type="match status" value="1"/>
</dbReference>
<evidence type="ECO:0000259" key="4">
    <source>
        <dbReference type="Pfam" id="PF00205"/>
    </source>
</evidence>
<dbReference type="Gene3D" id="3.40.50.970">
    <property type="match status" value="2"/>
</dbReference>
<gene>
    <name evidence="7" type="ORF">M5X12_18785</name>
</gene>
<feature type="domain" description="Thiamine pyrophosphate enzyme TPP-binding" evidence="5">
    <location>
        <begin position="396"/>
        <end position="539"/>
    </location>
</feature>
<dbReference type="SUPFAM" id="SSF52467">
    <property type="entry name" value="DHS-like NAD/FAD-binding domain"/>
    <property type="match status" value="1"/>
</dbReference>
<dbReference type="InterPro" id="IPR047211">
    <property type="entry name" value="POXB-like"/>
</dbReference>
<keyword evidence="2 3" id="KW-0786">Thiamine pyrophosphate</keyword>
<dbReference type="InterPro" id="IPR011766">
    <property type="entry name" value="TPP_enzyme_TPP-bd"/>
</dbReference>
<dbReference type="Gene3D" id="3.40.50.1220">
    <property type="entry name" value="TPP-binding domain"/>
    <property type="match status" value="1"/>
</dbReference>
<feature type="domain" description="Thiamine pyrophosphate enzyme N-terminal TPP-binding" evidence="6">
    <location>
        <begin position="21"/>
        <end position="136"/>
    </location>
</feature>
<evidence type="ECO:0000256" key="2">
    <source>
        <dbReference type="ARBA" id="ARBA00023052"/>
    </source>
</evidence>
<protein>
    <submittedName>
        <fullName evidence="7">Thiamine pyrophosphate-binding protein</fullName>
    </submittedName>
</protein>
<proteinExistence type="inferred from homology"/>
<dbReference type="InterPro" id="IPR029035">
    <property type="entry name" value="DHS-like_NAD/FAD-binding_dom"/>
</dbReference>
<dbReference type="Pfam" id="PF02775">
    <property type="entry name" value="TPP_enzyme_C"/>
    <property type="match status" value="1"/>
</dbReference>
<keyword evidence="8" id="KW-1185">Reference proteome</keyword>
<dbReference type="PANTHER" id="PTHR42981:SF2">
    <property type="entry name" value="PYRUVATE DEHYDROGENASE [UBIQUINONE]"/>
    <property type="match status" value="1"/>
</dbReference>
<dbReference type="EMBL" id="JAMDNP010000035">
    <property type="protein sequence ID" value="MCY9762594.1"/>
    <property type="molecule type" value="Genomic_DNA"/>
</dbReference>
<evidence type="ECO:0000256" key="3">
    <source>
        <dbReference type="RuleBase" id="RU362132"/>
    </source>
</evidence>
<evidence type="ECO:0000256" key="1">
    <source>
        <dbReference type="ARBA" id="ARBA00007812"/>
    </source>
</evidence>
<dbReference type="PROSITE" id="PS00187">
    <property type="entry name" value="TPP_ENZYMES"/>
    <property type="match status" value="1"/>
</dbReference>
<organism evidence="7 8">
    <name type="scientific">Paenibacillus alvei</name>
    <name type="common">Bacillus alvei</name>
    <dbReference type="NCBI Taxonomy" id="44250"/>
    <lineage>
        <taxon>Bacteria</taxon>
        <taxon>Bacillati</taxon>
        <taxon>Bacillota</taxon>
        <taxon>Bacilli</taxon>
        <taxon>Bacillales</taxon>
        <taxon>Paenibacillaceae</taxon>
        <taxon>Paenibacillus</taxon>
    </lineage>
</organism>
<evidence type="ECO:0000259" key="5">
    <source>
        <dbReference type="Pfam" id="PF02775"/>
    </source>
</evidence>
<dbReference type="InterPro" id="IPR012001">
    <property type="entry name" value="Thiamin_PyroP_enz_TPP-bd_dom"/>
</dbReference>
<dbReference type="SUPFAM" id="SSF52518">
    <property type="entry name" value="Thiamin diphosphate-binding fold (THDP-binding)"/>
    <property type="match status" value="2"/>
</dbReference>
<evidence type="ECO:0000259" key="6">
    <source>
        <dbReference type="Pfam" id="PF02776"/>
    </source>
</evidence>
<dbReference type="RefSeq" id="WP_268600047.1">
    <property type="nucleotide sequence ID" value="NZ_JAMDNP010000035.1"/>
</dbReference>
<dbReference type="InterPro" id="IPR000399">
    <property type="entry name" value="TPP-bd_CS"/>
</dbReference>
<dbReference type="Proteomes" id="UP001527181">
    <property type="component" value="Unassembled WGS sequence"/>
</dbReference>
<evidence type="ECO:0000313" key="8">
    <source>
        <dbReference type="Proteomes" id="UP001527181"/>
    </source>
</evidence>
<dbReference type="InterPro" id="IPR012000">
    <property type="entry name" value="Thiamin_PyroP_enz_cen_dom"/>
</dbReference>
<dbReference type="PANTHER" id="PTHR42981">
    <property type="entry name" value="PYRUVATE DEHYDROGENASE [UBIQUINONE]"/>
    <property type="match status" value="1"/>
</dbReference>
<dbReference type="Pfam" id="PF00205">
    <property type="entry name" value="TPP_enzyme_M"/>
    <property type="match status" value="1"/>
</dbReference>
<sequence>MSIFTEVAQENQSQEGTEIQKVADVIIEQLQLWGVKRIYGVIGDAIFGLMEGLSRQNDLEWIGVKHESVAAMMASAEAKLTGRIGVCAAQMGPGLTNLMTGLGDAYLDRVPVLALSGQAPTRKIGTTYKQYIDQQGLVQAITGFSRIVIHPNAVIDALAQAMFTAVEQALPVHLSIPSNLWALPCGAKPREPIRIANLLAGQSQIRQAANLMLKAKRPVILVGNRANLACNAIRKLADRWGCGIVMSYGAKGIIADSHPYLLGGLGEGGNPFASDLCKQSDVVLAIGTSWWPEYHVPEHAQVIHIEERISAIGKVIPSQVGIIGNIGEILQALTEGMADYRPNPDWLKLVNQCKQAWNEQNKLERAISSSPLHPALIVSIVEQNIDKDAIIALDEGDVTLWFLRNFRGTAHQLVLSERWRTMGFGLPAAMAAKCSFPNRQVVCVTGDGGLGMVQADLITAARYRLPITVIIFNNGTLQMEHDKMMMKHLRPFGTDISNPNFVQIAEASGWVAKRAETNDELRIALDEAKSTSKPYLIDVQTAKITHPDFQIQK</sequence>
<name>A0ABT4H1R3_PAEAL</name>
<reference evidence="7 8" key="1">
    <citation type="submission" date="2022-05" db="EMBL/GenBank/DDBJ databases">
        <title>Genome Sequencing of Bee-Associated Microbes.</title>
        <authorList>
            <person name="Dunlap C."/>
        </authorList>
    </citation>
    <scope>NUCLEOTIDE SEQUENCE [LARGE SCALE GENOMIC DNA]</scope>
    <source>
        <strain evidence="7 8">NRRL B-04010</strain>
    </source>
</reference>
<feature type="domain" description="Thiamine pyrophosphate enzyme central" evidence="4">
    <location>
        <begin position="205"/>
        <end position="333"/>
    </location>
</feature>
<comment type="caution">
    <text evidence="7">The sequence shown here is derived from an EMBL/GenBank/DDBJ whole genome shotgun (WGS) entry which is preliminary data.</text>
</comment>
<comment type="similarity">
    <text evidence="1 3">Belongs to the TPP enzyme family.</text>
</comment>